<gene>
    <name evidence="1" type="ORF">CSSPTR1EN2_LOCUS9833</name>
</gene>
<keyword evidence="2" id="KW-1185">Reference proteome</keyword>
<evidence type="ECO:0000313" key="1">
    <source>
        <dbReference type="EMBL" id="CAK9209544.1"/>
    </source>
</evidence>
<organism evidence="1 2">
    <name type="scientific">Sphagnum troendelagicum</name>
    <dbReference type="NCBI Taxonomy" id="128251"/>
    <lineage>
        <taxon>Eukaryota</taxon>
        <taxon>Viridiplantae</taxon>
        <taxon>Streptophyta</taxon>
        <taxon>Embryophyta</taxon>
        <taxon>Bryophyta</taxon>
        <taxon>Sphagnophytina</taxon>
        <taxon>Sphagnopsida</taxon>
        <taxon>Sphagnales</taxon>
        <taxon>Sphagnaceae</taxon>
        <taxon>Sphagnum</taxon>
    </lineage>
</organism>
<dbReference type="EMBL" id="OZ019909">
    <property type="protein sequence ID" value="CAK9209544.1"/>
    <property type="molecule type" value="Genomic_DNA"/>
</dbReference>
<name>A0ABP0U045_9BRYO</name>
<reference evidence="1" key="1">
    <citation type="submission" date="2024-02" db="EMBL/GenBank/DDBJ databases">
        <authorList>
            <consortium name="ELIXIR-Norway"/>
            <consortium name="Elixir Norway"/>
        </authorList>
    </citation>
    <scope>NUCLEOTIDE SEQUENCE</scope>
</reference>
<evidence type="ECO:0008006" key="3">
    <source>
        <dbReference type="Google" id="ProtNLM"/>
    </source>
</evidence>
<evidence type="ECO:0000313" key="2">
    <source>
        <dbReference type="Proteomes" id="UP001497512"/>
    </source>
</evidence>
<proteinExistence type="predicted"/>
<sequence>MKPFPGYVPDEDEPRQQEMGMAAAMDMDLDGENLEILGDLGLVKPSDDDFFNAFEDDFDDTDLA</sequence>
<protein>
    <recommendedName>
        <fullName evidence="3">Small acidic protein 1</fullName>
    </recommendedName>
</protein>
<dbReference type="Proteomes" id="UP001497512">
    <property type="component" value="Chromosome 17"/>
</dbReference>
<accession>A0ABP0U045</accession>